<dbReference type="SUPFAM" id="SSF53383">
    <property type="entry name" value="PLP-dependent transferases"/>
    <property type="match status" value="1"/>
</dbReference>
<dbReference type="EMBL" id="CP027806">
    <property type="protein sequence ID" value="AXJ01737.1"/>
    <property type="molecule type" value="Genomic_DNA"/>
</dbReference>
<organism evidence="6 7">
    <name type="scientific">Cyclonatronum proteinivorum</name>
    <dbReference type="NCBI Taxonomy" id="1457365"/>
    <lineage>
        <taxon>Bacteria</taxon>
        <taxon>Pseudomonadati</taxon>
        <taxon>Balneolota</taxon>
        <taxon>Balneolia</taxon>
        <taxon>Balneolales</taxon>
        <taxon>Cyclonatronaceae</taxon>
        <taxon>Cyclonatronum</taxon>
    </lineage>
</organism>
<dbReference type="InterPro" id="IPR000653">
    <property type="entry name" value="DegT/StrS_aminotransferase"/>
</dbReference>
<dbReference type="InterPro" id="IPR015421">
    <property type="entry name" value="PyrdxlP-dep_Trfase_major"/>
</dbReference>
<gene>
    <name evidence="6" type="ORF">CYPRO_2495</name>
</gene>
<evidence type="ECO:0000313" key="7">
    <source>
        <dbReference type="Proteomes" id="UP000254808"/>
    </source>
</evidence>
<comment type="similarity">
    <text evidence="2 5">Belongs to the DegT/DnrJ/EryC1 family.</text>
</comment>
<dbReference type="Gene3D" id="3.90.1150.10">
    <property type="entry name" value="Aspartate Aminotransferase, domain 1"/>
    <property type="match status" value="1"/>
</dbReference>
<evidence type="ECO:0000256" key="5">
    <source>
        <dbReference type="RuleBase" id="RU004508"/>
    </source>
</evidence>
<sequence>MIPPLDLAPEIDEIKFEIEKEIYRVLKEARFINGPEVRDFERQVASYLGVKHAIGVNSGTDALVISLRALGIGPGDEVITTPFSFFASAESVSVLGAEVVFADVDEKTFNIDPAKVEARITPRTKAIIPVHLYGRPANMGQILEIAQKHKLAVLEDCAQSFGATYQAQCAGCTCEAATREKAAGLKTGALGDMGAFSFFPSKNLGAFGDGGLITTNSDSLAAIARKLHVHGAEKKYYNQLIGYNSRLDTIQAAVLNVKLPHVDRWNNGRRTAAQLYDMMLKQEGLSPERLVLPEIVPGHVFHQYTVRLQKNSARITRDELVARLKVLGVNCMVYYPVPLHQLPVYSGQYPSMPVSEQFASEVFSLPLWPLMTMNTQEQVVAALKKALLG</sequence>
<evidence type="ECO:0000313" key="6">
    <source>
        <dbReference type="EMBL" id="AXJ01737.1"/>
    </source>
</evidence>
<accession>A0A345UMN5</accession>
<feature type="modified residue" description="N6-(pyridoxal phosphate)lysine" evidence="4">
    <location>
        <position position="202"/>
    </location>
</feature>
<name>A0A345UMN5_9BACT</name>
<dbReference type="GO" id="GO:0008483">
    <property type="term" value="F:transaminase activity"/>
    <property type="evidence" value="ECO:0007669"/>
    <property type="project" value="TreeGrafter"/>
</dbReference>
<feature type="active site" description="Proton acceptor" evidence="3">
    <location>
        <position position="202"/>
    </location>
</feature>
<dbReference type="PIRSF" id="PIRSF000390">
    <property type="entry name" value="PLP_StrS"/>
    <property type="match status" value="1"/>
</dbReference>
<dbReference type="KEGG" id="cprv:CYPRO_2495"/>
<dbReference type="Proteomes" id="UP000254808">
    <property type="component" value="Chromosome"/>
</dbReference>
<dbReference type="PANTHER" id="PTHR30244:SF36">
    <property type="entry name" value="3-OXO-GLUCOSE-6-PHOSPHATE:GLUTAMATE AMINOTRANSFERASE"/>
    <property type="match status" value="1"/>
</dbReference>
<dbReference type="GO" id="GO:0000271">
    <property type="term" value="P:polysaccharide biosynthetic process"/>
    <property type="evidence" value="ECO:0007669"/>
    <property type="project" value="TreeGrafter"/>
</dbReference>
<protein>
    <submittedName>
        <fullName evidence="6">dTDP-4-amino-4,6-dideoxygalactose transaminase</fullName>
    </submittedName>
</protein>
<evidence type="ECO:0000256" key="2">
    <source>
        <dbReference type="ARBA" id="ARBA00037999"/>
    </source>
</evidence>
<proteinExistence type="inferred from homology"/>
<keyword evidence="7" id="KW-1185">Reference proteome</keyword>
<dbReference type="OrthoDB" id="9804264at2"/>
<dbReference type="Gene3D" id="3.40.640.10">
    <property type="entry name" value="Type I PLP-dependent aspartate aminotransferase-like (Major domain)"/>
    <property type="match status" value="1"/>
</dbReference>
<dbReference type="GO" id="GO:0030170">
    <property type="term" value="F:pyridoxal phosphate binding"/>
    <property type="evidence" value="ECO:0007669"/>
    <property type="project" value="UniProtKB-ARBA"/>
</dbReference>
<dbReference type="FunFam" id="3.40.640.10:FF:000089">
    <property type="entry name" value="Aminotransferase, DegT/DnrJ/EryC1/StrS family"/>
    <property type="match status" value="1"/>
</dbReference>
<dbReference type="Pfam" id="PF01041">
    <property type="entry name" value="DegT_DnrJ_EryC1"/>
    <property type="match status" value="1"/>
</dbReference>
<evidence type="ECO:0000256" key="4">
    <source>
        <dbReference type="PIRSR" id="PIRSR000390-2"/>
    </source>
</evidence>
<dbReference type="PANTHER" id="PTHR30244">
    <property type="entry name" value="TRANSAMINASE"/>
    <property type="match status" value="1"/>
</dbReference>
<dbReference type="InterPro" id="IPR015422">
    <property type="entry name" value="PyrdxlP-dep_Trfase_small"/>
</dbReference>
<reference evidence="6 7" key="1">
    <citation type="submission" date="2018-03" db="EMBL/GenBank/DDBJ databases">
        <title>Phenotypic and genomic properties of Cyclonatronum proteinivorum gen. nov., sp. nov., a haloalkaliphilic bacteroidete from soda lakes possessing Na+-translocating rhodopsin.</title>
        <authorList>
            <person name="Toshchakov S.V."/>
            <person name="Korzhenkov A."/>
            <person name="Samarov N.I."/>
            <person name="Kublanov I.V."/>
            <person name="Muntyan M.S."/>
            <person name="Sorokin D.Y."/>
        </authorList>
    </citation>
    <scope>NUCLEOTIDE SEQUENCE [LARGE SCALE GENOMIC DNA]</scope>
    <source>
        <strain evidence="6 7">Omega</strain>
    </source>
</reference>
<dbReference type="CDD" id="cd00616">
    <property type="entry name" value="AHBA_syn"/>
    <property type="match status" value="1"/>
</dbReference>
<evidence type="ECO:0000256" key="3">
    <source>
        <dbReference type="PIRSR" id="PIRSR000390-1"/>
    </source>
</evidence>
<dbReference type="RefSeq" id="WP_114984895.1">
    <property type="nucleotide sequence ID" value="NZ_CP027806.1"/>
</dbReference>
<keyword evidence="1 4" id="KW-0663">Pyridoxal phosphate</keyword>
<evidence type="ECO:0000256" key="1">
    <source>
        <dbReference type="ARBA" id="ARBA00022898"/>
    </source>
</evidence>
<dbReference type="InterPro" id="IPR015424">
    <property type="entry name" value="PyrdxlP-dep_Trfase"/>
</dbReference>
<dbReference type="AlphaFoldDB" id="A0A345UMN5"/>